<comment type="caution">
    <text evidence="2">The sequence shown here is derived from an EMBL/GenBank/DDBJ whole genome shotgun (WGS) entry which is preliminary data.</text>
</comment>
<sequence length="60" mass="7132">MEFIGLYDNNKNVVTESKFNNYIFIVLYKILLNLKVFGGLKIFIYDVRKSSQKVILYIHI</sequence>
<evidence type="ECO:0000256" key="1">
    <source>
        <dbReference type="SAM" id="Phobius"/>
    </source>
</evidence>
<evidence type="ECO:0000313" key="3">
    <source>
        <dbReference type="Proteomes" id="UP000321089"/>
    </source>
</evidence>
<reference evidence="2 3" key="1">
    <citation type="submission" date="2019-07" db="EMBL/GenBank/DDBJ databases">
        <title>Whole genome shotgun sequence of Clostridium butyricum NBRC 3858.</title>
        <authorList>
            <person name="Hosoyama A."/>
            <person name="Uohara A."/>
            <person name="Ohji S."/>
            <person name="Ichikawa N."/>
        </authorList>
    </citation>
    <scope>NUCLEOTIDE SEQUENCE [LARGE SCALE GENOMIC DNA]</scope>
    <source>
        <strain evidence="2 3">NBRC 3858</strain>
    </source>
</reference>
<dbReference type="Proteomes" id="UP000321089">
    <property type="component" value="Unassembled WGS sequence"/>
</dbReference>
<protein>
    <submittedName>
        <fullName evidence="2">Uncharacterized protein</fullName>
    </submittedName>
</protein>
<accession>A0A512TTK6</accession>
<gene>
    <name evidence="2" type="ORF">CBU02nite_40820</name>
</gene>
<organism evidence="2 3">
    <name type="scientific">Clostridium butyricum</name>
    <dbReference type="NCBI Taxonomy" id="1492"/>
    <lineage>
        <taxon>Bacteria</taxon>
        <taxon>Bacillati</taxon>
        <taxon>Bacillota</taxon>
        <taxon>Clostridia</taxon>
        <taxon>Eubacteriales</taxon>
        <taxon>Clostridiaceae</taxon>
        <taxon>Clostridium</taxon>
    </lineage>
</organism>
<dbReference type="EMBL" id="BKBC01000192">
    <property type="protein sequence ID" value="GEQ23576.1"/>
    <property type="molecule type" value="Genomic_DNA"/>
</dbReference>
<keyword evidence="1" id="KW-0472">Membrane</keyword>
<feature type="transmembrane region" description="Helical" evidence="1">
    <location>
        <begin position="22"/>
        <end position="44"/>
    </location>
</feature>
<keyword evidence="1" id="KW-0812">Transmembrane</keyword>
<dbReference type="AlphaFoldDB" id="A0A512TTK6"/>
<keyword evidence="1" id="KW-1133">Transmembrane helix</keyword>
<name>A0A512TTK6_CLOBU</name>
<evidence type="ECO:0000313" key="2">
    <source>
        <dbReference type="EMBL" id="GEQ23576.1"/>
    </source>
</evidence>
<proteinExistence type="predicted"/>